<dbReference type="Proteomes" id="UP000274131">
    <property type="component" value="Unassembled WGS sequence"/>
</dbReference>
<dbReference type="AlphaFoldDB" id="A0A0N4VP20"/>
<dbReference type="Pfam" id="PF01607">
    <property type="entry name" value="CBM_14"/>
    <property type="match status" value="1"/>
</dbReference>
<feature type="signal peptide" evidence="1">
    <location>
        <begin position="1"/>
        <end position="18"/>
    </location>
</feature>
<keyword evidence="1" id="KW-0732">Signal</keyword>
<evidence type="ECO:0000313" key="5">
    <source>
        <dbReference type="WBParaSite" id="EVEC_0001274301-mRNA-1"/>
    </source>
</evidence>
<reference evidence="5" key="1">
    <citation type="submission" date="2017-02" db="UniProtKB">
        <authorList>
            <consortium name="WormBaseParasite"/>
        </authorList>
    </citation>
    <scope>IDENTIFICATION</scope>
</reference>
<dbReference type="PROSITE" id="PS50940">
    <property type="entry name" value="CHIT_BIND_II"/>
    <property type="match status" value="1"/>
</dbReference>
<feature type="domain" description="Chitin-binding type-2" evidence="2">
    <location>
        <begin position="38"/>
        <end position="84"/>
    </location>
</feature>
<name>A0A0N4VP20_ENTVE</name>
<dbReference type="WBParaSite" id="EVEC_0001274301-mRNA-1">
    <property type="protein sequence ID" value="EVEC_0001274301-mRNA-1"/>
    <property type="gene ID" value="EVEC_0001274301"/>
</dbReference>
<accession>A0A0N4VP20</accession>
<dbReference type="SMART" id="SM00494">
    <property type="entry name" value="ChtBD2"/>
    <property type="match status" value="1"/>
</dbReference>
<dbReference type="InterPro" id="IPR036508">
    <property type="entry name" value="Chitin-bd_dom_sf"/>
</dbReference>
<dbReference type="GO" id="GO:0008061">
    <property type="term" value="F:chitin binding"/>
    <property type="evidence" value="ECO:0007669"/>
    <property type="project" value="InterPro"/>
</dbReference>
<dbReference type="Gene3D" id="2.170.140.10">
    <property type="entry name" value="Chitin binding domain"/>
    <property type="match status" value="1"/>
</dbReference>
<reference evidence="3 4" key="2">
    <citation type="submission" date="2018-10" db="EMBL/GenBank/DDBJ databases">
        <authorList>
            <consortium name="Pathogen Informatics"/>
        </authorList>
    </citation>
    <scope>NUCLEOTIDE SEQUENCE [LARGE SCALE GENOMIC DNA]</scope>
</reference>
<evidence type="ECO:0000313" key="4">
    <source>
        <dbReference type="Proteomes" id="UP000274131"/>
    </source>
</evidence>
<sequence>MKIAFFIWFFYICPIVTSFQIEQAERETRPKSRQKIQVISGPEYVQTAFPDPKNCKRFFICNGGVYHLQCPVGLLYNTDLTKCDVQAQGGRPGAKINPESDQDLSVFPDLFDKSRMFLCDGISRQYECSGNLYYNADYAKCDLVGSLLCRLRWNS</sequence>
<dbReference type="InterPro" id="IPR002557">
    <property type="entry name" value="Chitin-bd_dom"/>
</dbReference>
<dbReference type="EMBL" id="UXUI01012962">
    <property type="protein sequence ID" value="VDD97165.1"/>
    <property type="molecule type" value="Genomic_DNA"/>
</dbReference>
<protein>
    <submittedName>
        <fullName evidence="5">Chitin-binding type-2 domain-containing protein</fullName>
    </submittedName>
</protein>
<evidence type="ECO:0000259" key="2">
    <source>
        <dbReference type="PROSITE" id="PS50940"/>
    </source>
</evidence>
<keyword evidence="4" id="KW-1185">Reference proteome</keyword>
<dbReference type="GO" id="GO:0005576">
    <property type="term" value="C:extracellular region"/>
    <property type="evidence" value="ECO:0007669"/>
    <property type="project" value="InterPro"/>
</dbReference>
<evidence type="ECO:0000256" key="1">
    <source>
        <dbReference type="SAM" id="SignalP"/>
    </source>
</evidence>
<feature type="chain" id="PRO_5043123207" evidence="1">
    <location>
        <begin position="19"/>
        <end position="155"/>
    </location>
</feature>
<organism evidence="5">
    <name type="scientific">Enterobius vermicularis</name>
    <name type="common">Human pinworm</name>
    <dbReference type="NCBI Taxonomy" id="51028"/>
    <lineage>
        <taxon>Eukaryota</taxon>
        <taxon>Metazoa</taxon>
        <taxon>Ecdysozoa</taxon>
        <taxon>Nematoda</taxon>
        <taxon>Chromadorea</taxon>
        <taxon>Rhabditida</taxon>
        <taxon>Spirurina</taxon>
        <taxon>Oxyuridomorpha</taxon>
        <taxon>Oxyuroidea</taxon>
        <taxon>Oxyuridae</taxon>
        <taxon>Enterobius</taxon>
    </lineage>
</organism>
<gene>
    <name evidence="3" type="ORF">EVEC_LOCUS11916</name>
</gene>
<dbReference type="SUPFAM" id="SSF57625">
    <property type="entry name" value="Invertebrate chitin-binding proteins"/>
    <property type="match status" value="1"/>
</dbReference>
<dbReference type="OrthoDB" id="6020543at2759"/>
<proteinExistence type="predicted"/>
<evidence type="ECO:0000313" key="3">
    <source>
        <dbReference type="EMBL" id="VDD97165.1"/>
    </source>
</evidence>